<keyword evidence="3 5" id="KW-1133">Transmembrane helix</keyword>
<evidence type="ECO:0000256" key="3">
    <source>
        <dbReference type="ARBA" id="ARBA00022989"/>
    </source>
</evidence>
<evidence type="ECO:0000256" key="2">
    <source>
        <dbReference type="ARBA" id="ARBA00022692"/>
    </source>
</evidence>
<dbReference type="Pfam" id="PF23489">
    <property type="entry name" value="V-ATPase_su_f"/>
    <property type="match status" value="1"/>
</dbReference>
<reference evidence="7 9" key="2">
    <citation type="submission" date="2018-07" db="EMBL/GenBank/DDBJ databases">
        <title>Draft Genome Assemblies for Five Robust Yarrowia lipolytica Strains Exhibiting High Lipid Production and Pentose Sugar Utilization and Sugar Alcohol Secretion from Undetoxified Lignocellulosic Biomass Hydrolysates.</title>
        <authorList>
            <consortium name="DOE Joint Genome Institute"/>
            <person name="Walker C."/>
            <person name="Ryu S."/>
            <person name="Na H."/>
            <person name="Zane M."/>
            <person name="LaButti K."/>
            <person name="Lipzen A."/>
            <person name="Haridas S."/>
            <person name="Barry K."/>
            <person name="Grigoriev I.V."/>
            <person name="Quarterman J."/>
            <person name="Slininger P."/>
            <person name="Dien B."/>
            <person name="Trinh C.T."/>
        </authorList>
    </citation>
    <scope>NUCLEOTIDE SEQUENCE [LARGE SCALE GENOMIC DNA]</scope>
    <source>
        <strain evidence="7 9">YB392</strain>
    </source>
</reference>
<sequence length="84" mass="8876">MKAVVAPGKAWFCTVISAFGIVILGVLGLLFKSGSESMVGSINDPKDGAAVASTIFSAVLVYIILFVFCGLQIVLNNRQSQIRL</sequence>
<dbReference type="VEuPathDB" id="FungiDB:YALI1_E19327g"/>
<dbReference type="InterPro" id="IPR026770">
    <property type="entry name" value="RNase_K"/>
</dbReference>
<evidence type="ECO:0000256" key="5">
    <source>
        <dbReference type="SAM" id="Phobius"/>
    </source>
</evidence>
<proteinExistence type="predicted"/>
<dbReference type="Proteomes" id="UP000256601">
    <property type="component" value="Unassembled WGS sequence"/>
</dbReference>
<comment type="subcellular location">
    <subcellularLocation>
        <location evidence="1">Membrane</location>
        <topology evidence="1">Multi-pass membrane protein</topology>
    </subcellularLocation>
</comment>
<dbReference type="GO" id="GO:0004521">
    <property type="term" value="F:RNA endonuclease activity"/>
    <property type="evidence" value="ECO:0007669"/>
    <property type="project" value="InterPro"/>
</dbReference>
<evidence type="ECO:0000313" key="9">
    <source>
        <dbReference type="Proteomes" id="UP000256601"/>
    </source>
</evidence>
<dbReference type="InterPro" id="IPR056552">
    <property type="entry name" value="Ribonucl_Kappa"/>
</dbReference>
<dbReference type="PANTHER" id="PTHR31733">
    <property type="entry name" value="RIBONUCLEASE KAPPA"/>
    <property type="match status" value="1"/>
</dbReference>
<evidence type="ECO:0000313" key="8">
    <source>
        <dbReference type="Proteomes" id="UP000182444"/>
    </source>
</evidence>
<dbReference type="Proteomes" id="UP000182444">
    <property type="component" value="Chromosome 1E"/>
</dbReference>
<evidence type="ECO:0000313" key="7">
    <source>
        <dbReference type="EMBL" id="RDW28028.1"/>
    </source>
</evidence>
<dbReference type="GO" id="GO:0016020">
    <property type="term" value="C:membrane"/>
    <property type="evidence" value="ECO:0007669"/>
    <property type="project" value="UniProtKB-SubCell"/>
</dbReference>
<keyword evidence="4 5" id="KW-0472">Membrane</keyword>
<evidence type="ECO:0000256" key="1">
    <source>
        <dbReference type="ARBA" id="ARBA00004141"/>
    </source>
</evidence>
<organism evidence="6 8">
    <name type="scientific">Yarrowia lipolytica</name>
    <name type="common">Candida lipolytica</name>
    <dbReference type="NCBI Taxonomy" id="4952"/>
    <lineage>
        <taxon>Eukaryota</taxon>
        <taxon>Fungi</taxon>
        <taxon>Dikarya</taxon>
        <taxon>Ascomycota</taxon>
        <taxon>Saccharomycotina</taxon>
        <taxon>Dipodascomycetes</taxon>
        <taxon>Dipodascales</taxon>
        <taxon>Dipodascales incertae sedis</taxon>
        <taxon>Yarrowia</taxon>
    </lineage>
</organism>
<dbReference type="EMBL" id="CP017557">
    <property type="protein sequence ID" value="AOW05484.1"/>
    <property type="molecule type" value="Genomic_DNA"/>
</dbReference>
<dbReference type="AlphaFoldDB" id="A0A1H6QAM4"/>
<keyword evidence="2 5" id="KW-0812">Transmembrane</keyword>
<dbReference type="EMBL" id="KZ858957">
    <property type="protein sequence ID" value="RDW28028.1"/>
    <property type="molecule type" value="Genomic_DNA"/>
</dbReference>
<feature type="transmembrane region" description="Helical" evidence="5">
    <location>
        <begin position="12"/>
        <end position="31"/>
    </location>
</feature>
<name>A0A1H6QAM4_YARLL</name>
<feature type="transmembrane region" description="Helical" evidence="5">
    <location>
        <begin position="51"/>
        <end position="75"/>
    </location>
</feature>
<protein>
    <submittedName>
        <fullName evidence="6">Uncharacterized protein</fullName>
    </submittedName>
</protein>
<accession>A0A1H6QAM4</accession>
<reference evidence="6 8" key="1">
    <citation type="journal article" date="2016" name="PLoS ONE">
        <title>Sequence Assembly of Yarrowia lipolytica Strain W29/CLIB89 Shows Transposable Element Diversity.</title>
        <authorList>
            <person name="Magnan C."/>
            <person name="Yu J."/>
            <person name="Chang I."/>
            <person name="Jahn E."/>
            <person name="Kanomata Y."/>
            <person name="Wu J."/>
            <person name="Zeller M."/>
            <person name="Oakes M."/>
            <person name="Baldi P."/>
            <person name="Sandmeyer S."/>
        </authorList>
    </citation>
    <scope>NUCLEOTIDE SEQUENCE [LARGE SCALE GENOMIC DNA]</scope>
    <source>
        <strain evidence="6">CLIB89</strain>
        <strain evidence="8">CLIB89(W29)</strain>
    </source>
</reference>
<evidence type="ECO:0000313" key="6">
    <source>
        <dbReference type="EMBL" id="AOW05484.1"/>
    </source>
</evidence>
<gene>
    <name evidence="7" type="ORF">B0I71DRAFT_172967</name>
    <name evidence="6" type="ORF">YALI1_E19327g</name>
</gene>
<evidence type="ECO:0000256" key="4">
    <source>
        <dbReference type="ARBA" id="ARBA00023136"/>
    </source>
</evidence>